<sequence length="150" mass="15888">MHLALDVDRGAAPVRGGVGGAHAEPQRLAHPHRAVLHDPVAQVHRPGERVGVGAVGEQRDLQREGQHVQVGRGQLVAQREAADPVVGRERGRIDLDVGAHDLQVGQRPAAAGGRSDRLGEQTGQPRLTGELDGAGHGQAPSWLWPQTRST</sequence>
<dbReference type="EMBL" id="AP027735">
    <property type="protein sequence ID" value="BDZ56915.1"/>
    <property type="molecule type" value="Genomic_DNA"/>
</dbReference>
<dbReference type="Proteomes" id="UP001321421">
    <property type="component" value="Chromosome"/>
</dbReference>
<reference evidence="3" key="1">
    <citation type="journal article" date="2019" name="Int. J. Syst. Evol. Microbiol.">
        <title>The Global Catalogue of Microorganisms (GCM) 10K type strain sequencing project: providing services to taxonomists for standard genome sequencing and annotation.</title>
        <authorList>
            <consortium name="The Broad Institute Genomics Platform"/>
            <consortium name="The Broad Institute Genome Sequencing Center for Infectious Disease"/>
            <person name="Wu L."/>
            <person name="Ma J."/>
        </authorList>
    </citation>
    <scope>NUCLEOTIDE SEQUENCE [LARGE SCALE GENOMIC DNA]</scope>
    <source>
        <strain evidence="3">NBRC 110608</strain>
    </source>
</reference>
<evidence type="ECO:0000256" key="1">
    <source>
        <dbReference type="SAM" id="MobiDB-lite"/>
    </source>
</evidence>
<protein>
    <submittedName>
        <fullName evidence="2">Uncharacterized protein</fullName>
    </submittedName>
</protein>
<organism evidence="2 3">
    <name type="scientific">Barrientosiimonas endolithica</name>
    <dbReference type="NCBI Taxonomy" id="1535208"/>
    <lineage>
        <taxon>Bacteria</taxon>
        <taxon>Bacillati</taxon>
        <taxon>Actinomycetota</taxon>
        <taxon>Actinomycetes</taxon>
        <taxon>Micrococcales</taxon>
        <taxon>Dermacoccaceae</taxon>
        <taxon>Barrientosiimonas</taxon>
    </lineage>
</organism>
<gene>
    <name evidence="2" type="ORF">GCM10025872_05720</name>
</gene>
<proteinExistence type="predicted"/>
<keyword evidence="3" id="KW-1185">Reference proteome</keyword>
<name>A0ABM8H7R5_9MICO</name>
<feature type="region of interest" description="Disordered" evidence="1">
    <location>
        <begin position="103"/>
        <end position="150"/>
    </location>
</feature>
<dbReference type="RefSeq" id="WP_289232262.1">
    <property type="nucleotide sequence ID" value="NZ_AP027735.1"/>
</dbReference>
<evidence type="ECO:0000313" key="2">
    <source>
        <dbReference type="EMBL" id="BDZ56915.1"/>
    </source>
</evidence>
<evidence type="ECO:0000313" key="3">
    <source>
        <dbReference type="Proteomes" id="UP001321421"/>
    </source>
</evidence>
<accession>A0ABM8H7R5</accession>